<proteinExistence type="predicted"/>
<evidence type="ECO:0000313" key="1">
    <source>
        <dbReference type="EMBL" id="MBA8826802.1"/>
    </source>
</evidence>
<keyword evidence="2" id="KW-1185">Reference proteome</keyword>
<dbReference type="EMBL" id="JACGWZ010000006">
    <property type="protein sequence ID" value="MBA8826802.1"/>
    <property type="molecule type" value="Genomic_DNA"/>
</dbReference>
<comment type="caution">
    <text evidence="1">The sequence shown here is derived from an EMBL/GenBank/DDBJ whole genome shotgun (WGS) entry which is preliminary data.</text>
</comment>
<dbReference type="Proteomes" id="UP000569329">
    <property type="component" value="Unassembled WGS sequence"/>
</dbReference>
<accession>A0A839DXW1</accession>
<name>A0A839DXW1_9PSEU</name>
<dbReference type="AlphaFoldDB" id="A0A839DXW1"/>
<gene>
    <name evidence="1" type="ORF">FHX42_004181</name>
</gene>
<reference evidence="1 2" key="1">
    <citation type="submission" date="2020-07" db="EMBL/GenBank/DDBJ databases">
        <title>Sequencing the genomes of 1000 actinobacteria strains.</title>
        <authorList>
            <person name="Klenk H.-P."/>
        </authorList>
    </citation>
    <scope>NUCLEOTIDE SEQUENCE [LARGE SCALE GENOMIC DNA]</scope>
    <source>
        <strain evidence="1 2">DSM 45975</strain>
    </source>
</reference>
<sequence length="70" mass="7801">MSSLLFGRGVRGIVEGDSVPRVFIPELVELYQQGRFPIDKLIKTYAFEDINRAVEDSEQGGALKPVLTFS</sequence>
<dbReference type="InterPro" id="IPR011032">
    <property type="entry name" value="GroES-like_sf"/>
</dbReference>
<dbReference type="Gene3D" id="3.90.180.10">
    <property type="entry name" value="Medium-chain alcohol dehydrogenases, catalytic domain"/>
    <property type="match status" value="1"/>
</dbReference>
<protein>
    <submittedName>
        <fullName evidence="1">Zn-dependent alcohol dehydrogenase</fullName>
    </submittedName>
</protein>
<dbReference type="SUPFAM" id="SSF50129">
    <property type="entry name" value="GroES-like"/>
    <property type="match status" value="1"/>
</dbReference>
<dbReference type="Gene3D" id="3.40.50.720">
    <property type="entry name" value="NAD(P)-binding Rossmann-like Domain"/>
    <property type="match status" value="1"/>
</dbReference>
<evidence type="ECO:0000313" key="2">
    <source>
        <dbReference type="Proteomes" id="UP000569329"/>
    </source>
</evidence>
<dbReference type="RefSeq" id="WP_235987584.1">
    <property type="nucleotide sequence ID" value="NZ_JACGWZ010000006.1"/>
</dbReference>
<organism evidence="1 2">
    <name type="scientific">Halosaccharopolyspora lacisalsi</name>
    <dbReference type="NCBI Taxonomy" id="1000566"/>
    <lineage>
        <taxon>Bacteria</taxon>
        <taxon>Bacillati</taxon>
        <taxon>Actinomycetota</taxon>
        <taxon>Actinomycetes</taxon>
        <taxon>Pseudonocardiales</taxon>
        <taxon>Pseudonocardiaceae</taxon>
        <taxon>Halosaccharopolyspora</taxon>
    </lineage>
</organism>